<accession>A0ABN8NGD7</accession>
<gene>
    <name evidence="1" type="ORF">PLOB_00017693</name>
</gene>
<protein>
    <recommendedName>
        <fullName evidence="3">HECT domain-containing protein</fullName>
    </recommendedName>
</protein>
<evidence type="ECO:0008006" key="3">
    <source>
        <dbReference type="Google" id="ProtNLM"/>
    </source>
</evidence>
<dbReference type="EMBL" id="CALNXK010000021">
    <property type="protein sequence ID" value="CAH3108445.1"/>
    <property type="molecule type" value="Genomic_DNA"/>
</dbReference>
<reference evidence="1 2" key="1">
    <citation type="submission" date="2022-05" db="EMBL/GenBank/DDBJ databases">
        <authorList>
            <consortium name="Genoscope - CEA"/>
            <person name="William W."/>
        </authorList>
    </citation>
    <scope>NUCLEOTIDE SEQUENCE [LARGE SCALE GENOMIC DNA]</scope>
</reference>
<proteinExistence type="predicted"/>
<keyword evidence="2" id="KW-1185">Reference proteome</keyword>
<evidence type="ECO:0000313" key="2">
    <source>
        <dbReference type="Proteomes" id="UP001159405"/>
    </source>
</evidence>
<evidence type="ECO:0000313" key="1">
    <source>
        <dbReference type="EMBL" id="CAH3108445.1"/>
    </source>
</evidence>
<name>A0ABN8NGD7_9CNID</name>
<sequence>MRAVGNDEFKAVGELMACSLIQGGLHLVFLSVNVYDYVIDGMASVQSEKWASLIKDDFLRQSVERIAVCKTNGELGALLCEDSMMDILQMVGYRGVPSKETLSSVPEIQRSHKNVMKPLFTMDGAQHFQPTPDLFIEGLNVLFSEEGSNRKACEIDVFKNFCDFVQDLGTTEVYYRSDSLTPLGLERVITVHFTHFCMSDCKCRPTASTCDPSIHLPVHYRDMPAFEEVMTSALEEGLGFGLI</sequence>
<comment type="caution">
    <text evidence="1">The sequence shown here is derived from an EMBL/GenBank/DDBJ whole genome shotgun (WGS) entry which is preliminary data.</text>
</comment>
<dbReference type="Proteomes" id="UP001159405">
    <property type="component" value="Unassembled WGS sequence"/>
</dbReference>
<organism evidence="1 2">
    <name type="scientific">Porites lobata</name>
    <dbReference type="NCBI Taxonomy" id="104759"/>
    <lineage>
        <taxon>Eukaryota</taxon>
        <taxon>Metazoa</taxon>
        <taxon>Cnidaria</taxon>
        <taxon>Anthozoa</taxon>
        <taxon>Hexacorallia</taxon>
        <taxon>Scleractinia</taxon>
        <taxon>Fungiina</taxon>
        <taxon>Poritidae</taxon>
        <taxon>Porites</taxon>
    </lineage>
</organism>